<dbReference type="Proteomes" id="UP001383192">
    <property type="component" value="Unassembled WGS sequence"/>
</dbReference>
<name>A0AAW0B0Q0_9AGAR</name>
<gene>
    <name evidence="4" type="ORF">VNI00_018238</name>
</gene>
<dbReference type="InterPro" id="IPR056884">
    <property type="entry name" value="NPHP3-like_N"/>
</dbReference>
<dbReference type="Pfam" id="PF24883">
    <property type="entry name" value="NPHP3_N"/>
    <property type="match status" value="1"/>
</dbReference>
<evidence type="ECO:0000256" key="1">
    <source>
        <dbReference type="ARBA" id="ARBA00022737"/>
    </source>
</evidence>
<evidence type="ECO:0000259" key="3">
    <source>
        <dbReference type="PROSITE" id="PS50837"/>
    </source>
</evidence>
<feature type="region of interest" description="Disordered" evidence="2">
    <location>
        <begin position="732"/>
        <end position="766"/>
    </location>
</feature>
<dbReference type="InterPro" id="IPR007111">
    <property type="entry name" value="NACHT_NTPase"/>
</dbReference>
<evidence type="ECO:0000313" key="5">
    <source>
        <dbReference type="Proteomes" id="UP001383192"/>
    </source>
</evidence>
<comment type="caution">
    <text evidence="4">The sequence shown here is derived from an EMBL/GenBank/DDBJ whole genome shotgun (WGS) entry which is preliminary data.</text>
</comment>
<feature type="domain" description="NACHT" evidence="3">
    <location>
        <begin position="49"/>
        <end position="206"/>
    </location>
</feature>
<keyword evidence="5" id="KW-1185">Reference proteome</keyword>
<dbReference type="EMBL" id="JAYKXP010000219">
    <property type="protein sequence ID" value="KAK7018776.1"/>
    <property type="molecule type" value="Genomic_DNA"/>
</dbReference>
<sequence>MSRLADCTAPNAFYNAEQRHPPPNCLPETRIEILADLNDWIMDRASDVRVCWIHGSAGVGKSAIMQNVSETHASLRLADHIPPRLAASFFFSRDDDTRDKLDPFVATIVYQFLMSESLRAVLGPSIIEAIRSDPNIFHTTSENQFKKLILEPCSKIDQGKWKNLPNVLVIDGLDECLLIPSQERLIAMIREAIAHCPLVFLLASRPEPRIWRALEHEVFASSLRRLAIGNSDESTRDITMYLHVRFSHLQKTHPLLRHIDVSWPGEGVIQELVARACGQFIFVVTVMKYLDSDDEDPTERLEDILRIRADDLPESPYPDLDLLYRQILVTCSRWNTIRQVLRLVITMPTINVLNYGYLPRSPECIAALLDFKPGMVQSLLFRMHAVLEVPEDDSTSIHIPHASFTEFLLDPTRSRDFHVQPLTTSDYHDLLAQTFLRVISIFSLQYQFHVSRSTLIDRKAWIFLYPNCSLFSVFRLILLLTESPSTELLAALDKFDPYPYATRLLNWKTVQWPDMRDFNSWRDTIEWAKASPPFTHTVLKLIQRIQALGSRAPRVFLNRMETFLHSFYIGSWKATSTQLCSVTAFLEAALYIPHNTMSLSLMYSWPRLFYDEGTGDIYILPANRDPPSSWTTSIITQENGNRIARVLVSLATCNTRDLIDDIYKGTYKSVSHLPKKNELHVLKKLVAHRQQEFGIEPFPCTPPLSPANGILYGMVNAFCQCLQAKDQQDSNARLGDEEVNPKGIPLLLLSPPQTTRQAEASAKGER</sequence>
<dbReference type="PANTHER" id="PTHR10039:SF17">
    <property type="entry name" value="FUNGAL STAND N-TERMINAL GOODBYE DOMAIN-CONTAINING PROTEIN-RELATED"/>
    <property type="match status" value="1"/>
</dbReference>
<reference evidence="4 5" key="1">
    <citation type="submission" date="2024-01" db="EMBL/GenBank/DDBJ databases">
        <title>A draft genome for a cacao thread blight-causing isolate of Paramarasmius palmivorus.</title>
        <authorList>
            <person name="Baruah I.K."/>
            <person name="Bukari Y."/>
            <person name="Amoako-Attah I."/>
            <person name="Meinhardt L.W."/>
            <person name="Bailey B.A."/>
            <person name="Cohen S.P."/>
        </authorList>
    </citation>
    <scope>NUCLEOTIDE SEQUENCE [LARGE SCALE GENOMIC DNA]</scope>
    <source>
        <strain evidence="4 5">GH-12</strain>
    </source>
</reference>
<evidence type="ECO:0000313" key="4">
    <source>
        <dbReference type="EMBL" id="KAK7018776.1"/>
    </source>
</evidence>
<accession>A0AAW0B0Q0</accession>
<dbReference type="PROSITE" id="PS50837">
    <property type="entry name" value="NACHT"/>
    <property type="match status" value="1"/>
</dbReference>
<keyword evidence="1" id="KW-0677">Repeat</keyword>
<organism evidence="4 5">
    <name type="scientific">Paramarasmius palmivorus</name>
    <dbReference type="NCBI Taxonomy" id="297713"/>
    <lineage>
        <taxon>Eukaryota</taxon>
        <taxon>Fungi</taxon>
        <taxon>Dikarya</taxon>
        <taxon>Basidiomycota</taxon>
        <taxon>Agaricomycotina</taxon>
        <taxon>Agaricomycetes</taxon>
        <taxon>Agaricomycetidae</taxon>
        <taxon>Agaricales</taxon>
        <taxon>Marasmiineae</taxon>
        <taxon>Marasmiaceae</taxon>
        <taxon>Paramarasmius</taxon>
    </lineage>
</organism>
<proteinExistence type="predicted"/>
<dbReference type="InterPro" id="IPR027417">
    <property type="entry name" value="P-loop_NTPase"/>
</dbReference>
<dbReference type="PANTHER" id="PTHR10039">
    <property type="entry name" value="AMELOGENIN"/>
    <property type="match status" value="1"/>
</dbReference>
<dbReference type="SUPFAM" id="SSF52540">
    <property type="entry name" value="P-loop containing nucleoside triphosphate hydrolases"/>
    <property type="match status" value="1"/>
</dbReference>
<dbReference type="Gene3D" id="3.40.50.300">
    <property type="entry name" value="P-loop containing nucleotide triphosphate hydrolases"/>
    <property type="match status" value="1"/>
</dbReference>
<dbReference type="AlphaFoldDB" id="A0AAW0B0Q0"/>
<protein>
    <recommendedName>
        <fullName evidence="3">NACHT domain-containing protein</fullName>
    </recommendedName>
</protein>
<evidence type="ECO:0000256" key="2">
    <source>
        <dbReference type="SAM" id="MobiDB-lite"/>
    </source>
</evidence>